<dbReference type="RefSeq" id="WP_169401701.1">
    <property type="nucleotide sequence ID" value="NZ_JAADJU010000002.1"/>
</dbReference>
<comment type="catalytic activity">
    <reaction evidence="3">
        <text>L-methionine sulfoximine + acetyl-CoA = N-acetyl-L-methionine sulfoximine + CoA + H(+)</text>
        <dbReference type="Rhea" id="RHEA:47660"/>
        <dbReference type="ChEBI" id="CHEBI:15378"/>
        <dbReference type="ChEBI" id="CHEBI:57287"/>
        <dbReference type="ChEBI" id="CHEBI:57288"/>
        <dbReference type="ChEBI" id="CHEBI:87826"/>
        <dbReference type="ChEBI" id="CHEBI:87827"/>
    </reaction>
</comment>
<evidence type="ECO:0000313" key="7">
    <source>
        <dbReference type="Proteomes" id="UP000585363"/>
    </source>
</evidence>
<comment type="catalytic activity">
    <reaction evidence="4">
        <text>L-methionine sulfone + acetyl-CoA = N-acetyl-L-methionine sulfone + CoA + H(+)</text>
        <dbReference type="Rhea" id="RHEA:47656"/>
        <dbReference type="ChEBI" id="CHEBI:15378"/>
        <dbReference type="ChEBI" id="CHEBI:57287"/>
        <dbReference type="ChEBI" id="CHEBI:57288"/>
        <dbReference type="ChEBI" id="CHEBI:87824"/>
        <dbReference type="ChEBI" id="CHEBI:87825"/>
    </reaction>
</comment>
<gene>
    <name evidence="6" type="ORF">GW590_03775</name>
</gene>
<sequence length="173" mass="19324">MDLITCTEQKHAEAILEIFNDAILNSTALYDYKVRSIESMGPWFTAKDKGNFPVIGLEDQQGKLLGFASYGTFRAWPAYKYSVEHSIYIHPQHRGQGLGKILLNALIAEAKQRQVHTLVGGIDASNIASIALHTQAGFLEAGLIKQAAYKFDRWLDLAFYQLILTTPDRPIAQ</sequence>
<name>A0A848MG45_9GAMM</name>
<dbReference type="AlphaFoldDB" id="A0A848MG45"/>
<evidence type="ECO:0000256" key="1">
    <source>
        <dbReference type="ARBA" id="ARBA00022679"/>
    </source>
</evidence>
<dbReference type="Proteomes" id="UP000585363">
    <property type="component" value="Unassembled WGS sequence"/>
</dbReference>
<dbReference type="Gene3D" id="3.40.630.30">
    <property type="match status" value="1"/>
</dbReference>
<reference evidence="6 7" key="1">
    <citation type="submission" date="2020-01" db="EMBL/GenBank/DDBJ databases">
        <authorList>
            <person name="Lee S.D."/>
        </authorList>
    </citation>
    <scope>NUCLEOTIDE SEQUENCE [LARGE SCALE GENOMIC DNA]</scope>
    <source>
        <strain evidence="6 7">SAP-1</strain>
    </source>
</reference>
<evidence type="ECO:0000313" key="6">
    <source>
        <dbReference type="EMBL" id="NMP25992.1"/>
    </source>
</evidence>
<comment type="caution">
    <text evidence="6">The sequence shown here is derived from an EMBL/GenBank/DDBJ whole genome shotgun (WGS) entry which is preliminary data.</text>
</comment>
<dbReference type="CDD" id="cd04301">
    <property type="entry name" value="NAT_SF"/>
    <property type="match status" value="1"/>
</dbReference>
<evidence type="ECO:0000256" key="2">
    <source>
        <dbReference type="ARBA" id="ARBA00023315"/>
    </source>
</evidence>
<evidence type="ECO:0000256" key="4">
    <source>
        <dbReference type="ARBA" id="ARBA00051334"/>
    </source>
</evidence>
<dbReference type="Pfam" id="PF00583">
    <property type="entry name" value="Acetyltransf_1"/>
    <property type="match status" value="1"/>
</dbReference>
<dbReference type="EMBL" id="JAADJU010000002">
    <property type="protein sequence ID" value="NMP25992.1"/>
    <property type="molecule type" value="Genomic_DNA"/>
</dbReference>
<dbReference type="InterPro" id="IPR016181">
    <property type="entry name" value="Acyl_CoA_acyltransferase"/>
</dbReference>
<keyword evidence="2" id="KW-0012">Acyltransferase</keyword>
<reference evidence="6 7" key="2">
    <citation type="submission" date="2020-06" db="EMBL/GenBank/DDBJ databases">
        <title>Polyphasic characterization of a Rahnella strain isolated from tree sap.</title>
        <authorList>
            <person name="Kim I.S."/>
        </authorList>
    </citation>
    <scope>NUCLEOTIDE SEQUENCE [LARGE SCALE GENOMIC DNA]</scope>
    <source>
        <strain evidence="6 7">SAP-1</strain>
    </source>
</reference>
<keyword evidence="1 6" id="KW-0808">Transferase</keyword>
<dbReference type="GO" id="GO:0016747">
    <property type="term" value="F:acyltransferase activity, transferring groups other than amino-acyl groups"/>
    <property type="evidence" value="ECO:0007669"/>
    <property type="project" value="InterPro"/>
</dbReference>
<dbReference type="PROSITE" id="PS51186">
    <property type="entry name" value="GNAT"/>
    <property type="match status" value="1"/>
</dbReference>
<organism evidence="6 7">
    <name type="scientific">Rouxiella aceris</name>
    <dbReference type="NCBI Taxonomy" id="2703884"/>
    <lineage>
        <taxon>Bacteria</taxon>
        <taxon>Pseudomonadati</taxon>
        <taxon>Pseudomonadota</taxon>
        <taxon>Gammaproteobacteria</taxon>
        <taxon>Enterobacterales</taxon>
        <taxon>Yersiniaceae</taxon>
        <taxon>Rouxiella</taxon>
    </lineage>
</organism>
<keyword evidence="7" id="KW-1185">Reference proteome</keyword>
<dbReference type="PANTHER" id="PTHR43072:SF23">
    <property type="entry name" value="UPF0039 PROTEIN C11D3.02C"/>
    <property type="match status" value="1"/>
</dbReference>
<dbReference type="InterPro" id="IPR000182">
    <property type="entry name" value="GNAT_dom"/>
</dbReference>
<dbReference type="SUPFAM" id="SSF55729">
    <property type="entry name" value="Acyl-CoA N-acyltransferases (Nat)"/>
    <property type="match status" value="1"/>
</dbReference>
<evidence type="ECO:0000256" key="3">
    <source>
        <dbReference type="ARBA" id="ARBA00050603"/>
    </source>
</evidence>
<dbReference type="FunFam" id="3.40.630.30:FF:000026">
    <property type="entry name" value="Phosphinothricin acetyltransferase"/>
    <property type="match status" value="1"/>
</dbReference>
<feature type="domain" description="N-acetyltransferase" evidence="5">
    <location>
        <begin position="1"/>
        <end position="160"/>
    </location>
</feature>
<accession>A0A848MG45</accession>
<protein>
    <submittedName>
        <fullName evidence="6">N-acetyltransferase</fullName>
    </submittedName>
</protein>
<evidence type="ECO:0000259" key="5">
    <source>
        <dbReference type="PROSITE" id="PS51186"/>
    </source>
</evidence>
<proteinExistence type="predicted"/>
<dbReference type="PANTHER" id="PTHR43072">
    <property type="entry name" value="N-ACETYLTRANSFERASE"/>
    <property type="match status" value="1"/>
</dbReference>